<dbReference type="RefSeq" id="XP_053069716.1">
    <property type="nucleotide sequence ID" value="XM_053213741.1"/>
</dbReference>
<proteinExistence type="inferred from homology"/>
<protein>
    <submittedName>
        <fullName evidence="4">PRKR-interacting protein 1 isoform X1</fullName>
    </submittedName>
</protein>
<keyword evidence="3" id="KW-1185">Reference proteome</keyword>
<dbReference type="PANTHER" id="PTHR13507:SF0">
    <property type="entry name" value="PRKR-INTERACTING PROTEIN 1"/>
    <property type="match status" value="1"/>
</dbReference>
<evidence type="ECO:0000256" key="1">
    <source>
        <dbReference type="ARBA" id="ARBA00010717"/>
    </source>
</evidence>
<evidence type="ECO:0000313" key="4">
    <source>
        <dbReference type="RefSeq" id="XP_053069716.1"/>
    </source>
</evidence>
<evidence type="ECO:0000313" key="3">
    <source>
        <dbReference type="Proteomes" id="UP001652583"/>
    </source>
</evidence>
<dbReference type="PANTHER" id="PTHR13507">
    <property type="entry name" value="PRKR-INTERACTING PROTEIN 1"/>
    <property type="match status" value="1"/>
</dbReference>
<dbReference type="Proteomes" id="UP001652583">
    <property type="component" value="Chromosome E3"/>
</dbReference>
<gene>
    <name evidence="4" type="primary">PRKRIP1</name>
</gene>
<reference evidence="4" key="1">
    <citation type="submission" date="2025-08" db="UniProtKB">
        <authorList>
            <consortium name="RefSeq"/>
        </authorList>
    </citation>
    <scope>IDENTIFICATION</scope>
    <source>
        <tissue evidence="4">Blood</tissue>
    </source>
</reference>
<keyword evidence="2" id="KW-0507">mRNA processing</keyword>
<organism evidence="3 4">
    <name type="scientific">Acinonyx jubatus</name>
    <name type="common">Cheetah</name>
    <dbReference type="NCBI Taxonomy" id="32536"/>
    <lineage>
        <taxon>Eukaryota</taxon>
        <taxon>Metazoa</taxon>
        <taxon>Chordata</taxon>
        <taxon>Craniata</taxon>
        <taxon>Vertebrata</taxon>
        <taxon>Euteleostomi</taxon>
        <taxon>Mammalia</taxon>
        <taxon>Eutheria</taxon>
        <taxon>Laurasiatheria</taxon>
        <taxon>Carnivora</taxon>
        <taxon>Feliformia</taxon>
        <taxon>Felidae</taxon>
        <taxon>Felinae</taxon>
        <taxon>Acinonyx</taxon>
    </lineage>
</organism>
<comment type="similarity">
    <text evidence="1">Belongs to the PRKRIP1 family.</text>
</comment>
<evidence type="ECO:0000256" key="2">
    <source>
        <dbReference type="ARBA" id="ARBA00022728"/>
    </source>
</evidence>
<name>A0ABM3PDG1_ACIJB</name>
<dbReference type="GeneID" id="106980693"/>
<dbReference type="Pfam" id="PF06658">
    <property type="entry name" value="DUF1168"/>
    <property type="match status" value="1"/>
</dbReference>
<sequence length="276" mass="31294">MNIQQDASGLRLRPSPALREDCACPACARLCRHKYAPPPPPLAVGNWKAVMASSAASSVRPPRPKKEPQALVIPKNAAEEQKLKLERLMKNPDKAVPIPEKMSEWAPRPPPEFVRDVMGSSAGAGSGEFHVYRHLRRREYQRQDYMDAMAEKQKLDAEFQKRLERNKIAAEEQTAKRRKKRQKLKEKKLLAKKMKLEQKKQKEGSCPLLCSGCHSNLHVACSWNFVSVWIPHTDKTKFDFLLLLSHVNLILNPARGTLKGRRNSSSQHYSAVIPVP</sequence>
<dbReference type="InterPro" id="IPR009548">
    <property type="entry name" value="Prkrip1"/>
</dbReference>
<keyword evidence="2" id="KW-0747">Spliceosome</keyword>
<keyword evidence="2" id="KW-0508">mRNA splicing</keyword>
<accession>A0ABM3PDG1</accession>